<reference evidence="1" key="1">
    <citation type="journal article" date="2021" name="PeerJ">
        <title>Extensive microbial diversity within the chicken gut microbiome revealed by metagenomics and culture.</title>
        <authorList>
            <person name="Gilroy R."/>
            <person name="Ravi A."/>
            <person name="Getino M."/>
            <person name="Pursley I."/>
            <person name="Horton D.L."/>
            <person name="Alikhan N.F."/>
            <person name="Baker D."/>
            <person name="Gharbi K."/>
            <person name="Hall N."/>
            <person name="Watson M."/>
            <person name="Adriaenssens E.M."/>
            <person name="Foster-Nyarko E."/>
            <person name="Jarju S."/>
            <person name="Secka A."/>
            <person name="Antonio M."/>
            <person name="Oren A."/>
            <person name="Chaudhuri R.R."/>
            <person name="La Ragione R."/>
            <person name="Hildebrand F."/>
            <person name="Pallen M.J."/>
        </authorList>
    </citation>
    <scope>NUCLEOTIDE SEQUENCE</scope>
    <source>
        <strain evidence="1">ChiHecec2B26-446</strain>
    </source>
</reference>
<accession>A0A9D1PWW9</accession>
<sequence length="209" mass="22358">MSITLNSIETWFVSVTSLELCFSLSLSQVGGVKFDFCGGVKSMHTSALSKFSADDGLFFQVERSKTKSNAAPAANMSTVNARQKLNDLKAKQSELNTIASRHASVASRLATGLKKTEVAAAMDEFNSLHSAVVEETTETEAALTQTIEQATTLVNDFSRKAATYNQIITNLTEAAQQCEINATNSTRLCTSVCTTAATILQQNATTLIG</sequence>
<organism evidence="1 2">
    <name type="scientific">Candidatus Desulfovibrio intestinipullorum</name>
    <dbReference type="NCBI Taxonomy" id="2838536"/>
    <lineage>
        <taxon>Bacteria</taxon>
        <taxon>Pseudomonadati</taxon>
        <taxon>Thermodesulfobacteriota</taxon>
        <taxon>Desulfovibrionia</taxon>
        <taxon>Desulfovibrionales</taxon>
        <taxon>Desulfovibrionaceae</taxon>
        <taxon>Desulfovibrio</taxon>
    </lineage>
</organism>
<dbReference type="Proteomes" id="UP000886752">
    <property type="component" value="Unassembled WGS sequence"/>
</dbReference>
<evidence type="ECO:0000313" key="1">
    <source>
        <dbReference type="EMBL" id="HIW00122.1"/>
    </source>
</evidence>
<comment type="caution">
    <text evidence="1">The sequence shown here is derived from an EMBL/GenBank/DDBJ whole genome shotgun (WGS) entry which is preliminary data.</text>
</comment>
<evidence type="ECO:0000313" key="2">
    <source>
        <dbReference type="Proteomes" id="UP000886752"/>
    </source>
</evidence>
<proteinExistence type="predicted"/>
<name>A0A9D1PWW9_9BACT</name>
<dbReference type="EMBL" id="DXHV01000033">
    <property type="protein sequence ID" value="HIW00122.1"/>
    <property type="molecule type" value="Genomic_DNA"/>
</dbReference>
<gene>
    <name evidence="1" type="ORF">H9894_02910</name>
</gene>
<dbReference type="AlphaFoldDB" id="A0A9D1PWW9"/>
<reference evidence="1" key="2">
    <citation type="submission" date="2021-04" db="EMBL/GenBank/DDBJ databases">
        <authorList>
            <person name="Gilroy R."/>
        </authorList>
    </citation>
    <scope>NUCLEOTIDE SEQUENCE</scope>
    <source>
        <strain evidence="1">ChiHecec2B26-446</strain>
    </source>
</reference>
<protein>
    <submittedName>
        <fullName evidence="1">Uncharacterized protein</fullName>
    </submittedName>
</protein>